<comment type="pathway">
    <text evidence="3">Secondary metabolite biosynthesis.</text>
</comment>
<evidence type="ECO:0000256" key="4">
    <source>
        <dbReference type="ARBA" id="ARBA00010617"/>
    </source>
</evidence>
<proteinExistence type="inferred from homology"/>
<keyword evidence="7" id="KW-0479">Metal-binding</keyword>
<evidence type="ECO:0000256" key="9">
    <source>
        <dbReference type="ARBA" id="ARBA00023002"/>
    </source>
</evidence>
<keyword evidence="12" id="KW-0472">Membrane</keyword>
<dbReference type="GO" id="GO:0016020">
    <property type="term" value="C:membrane"/>
    <property type="evidence" value="ECO:0007669"/>
    <property type="project" value="UniProtKB-SubCell"/>
</dbReference>
<comment type="caution">
    <text evidence="13">The sequence shown here is derived from an EMBL/GenBank/DDBJ whole genome shotgun (WGS) entry which is preliminary data.</text>
</comment>
<comment type="cofactor">
    <cofactor evidence="1">
        <name>heme</name>
        <dbReference type="ChEBI" id="CHEBI:30413"/>
    </cofactor>
</comment>
<evidence type="ECO:0000256" key="3">
    <source>
        <dbReference type="ARBA" id="ARBA00005179"/>
    </source>
</evidence>
<comment type="subcellular location">
    <subcellularLocation>
        <location evidence="2">Membrane</location>
    </subcellularLocation>
</comment>
<evidence type="ECO:0000256" key="5">
    <source>
        <dbReference type="ARBA" id="ARBA00022617"/>
    </source>
</evidence>
<dbReference type="GO" id="GO:0016705">
    <property type="term" value="F:oxidoreductase activity, acting on paired donors, with incorporation or reduction of molecular oxygen"/>
    <property type="evidence" value="ECO:0007669"/>
    <property type="project" value="InterPro"/>
</dbReference>
<dbReference type="GO" id="GO:0005506">
    <property type="term" value="F:iron ion binding"/>
    <property type="evidence" value="ECO:0007669"/>
    <property type="project" value="InterPro"/>
</dbReference>
<dbReference type="Gene3D" id="1.10.630.10">
    <property type="entry name" value="Cytochrome P450"/>
    <property type="match status" value="1"/>
</dbReference>
<evidence type="ECO:0000256" key="8">
    <source>
        <dbReference type="ARBA" id="ARBA00022989"/>
    </source>
</evidence>
<dbReference type="GO" id="GO:0004497">
    <property type="term" value="F:monooxygenase activity"/>
    <property type="evidence" value="ECO:0007669"/>
    <property type="project" value="UniProtKB-KW"/>
</dbReference>
<evidence type="ECO:0000256" key="7">
    <source>
        <dbReference type="ARBA" id="ARBA00022723"/>
    </source>
</evidence>
<evidence type="ECO:0000256" key="11">
    <source>
        <dbReference type="ARBA" id="ARBA00023033"/>
    </source>
</evidence>
<keyword evidence="8" id="KW-1133">Transmembrane helix</keyword>
<keyword evidence="10" id="KW-0408">Iron</keyword>
<evidence type="ECO:0000256" key="10">
    <source>
        <dbReference type="ARBA" id="ARBA00023004"/>
    </source>
</evidence>
<dbReference type="Proteomes" id="UP001385951">
    <property type="component" value="Unassembled WGS sequence"/>
</dbReference>
<keyword evidence="6" id="KW-0812">Transmembrane</keyword>
<evidence type="ECO:0000256" key="2">
    <source>
        <dbReference type="ARBA" id="ARBA00004370"/>
    </source>
</evidence>
<dbReference type="InterPro" id="IPR002401">
    <property type="entry name" value="Cyt_P450_E_grp-I"/>
</dbReference>
<keyword evidence="9" id="KW-0560">Oxidoreductase</keyword>
<evidence type="ECO:0008006" key="15">
    <source>
        <dbReference type="Google" id="ProtNLM"/>
    </source>
</evidence>
<protein>
    <recommendedName>
        <fullName evidence="15">Cytochrome P450</fullName>
    </recommendedName>
</protein>
<comment type="similarity">
    <text evidence="4">Belongs to the cytochrome P450 family.</text>
</comment>
<dbReference type="GO" id="GO:0020037">
    <property type="term" value="F:heme binding"/>
    <property type="evidence" value="ECO:0007669"/>
    <property type="project" value="InterPro"/>
</dbReference>
<name>A0AAW0GGH3_9APHY</name>
<dbReference type="InterPro" id="IPR036396">
    <property type="entry name" value="Cyt_P450_sf"/>
</dbReference>
<gene>
    <name evidence="13" type="ORF">QCA50_004138</name>
</gene>
<dbReference type="PRINTS" id="PR00463">
    <property type="entry name" value="EP450I"/>
</dbReference>
<evidence type="ECO:0000256" key="12">
    <source>
        <dbReference type="ARBA" id="ARBA00023136"/>
    </source>
</evidence>
<evidence type="ECO:0000256" key="1">
    <source>
        <dbReference type="ARBA" id="ARBA00001971"/>
    </source>
</evidence>
<keyword evidence="5" id="KW-0349">Heme</keyword>
<organism evidence="13 14">
    <name type="scientific">Cerrena zonata</name>
    <dbReference type="NCBI Taxonomy" id="2478898"/>
    <lineage>
        <taxon>Eukaryota</taxon>
        <taxon>Fungi</taxon>
        <taxon>Dikarya</taxon>
        <taxon>Basidiomycota</taxon>
        <taxon>Agaricomycotina</taxon>
        <taxon>Agaricomycetes</taxon>
        <taxon>Polyporales</taxon>
        <taxon>Cerrenaceae</taxon>
        <taxon>Cerrena</taxon>
    </lineage>
</organism>
<dbReference type="AlphaFoldDB" id="A0AAW0GGH3"/>
<evidence type="ECO:0000313" key="13">
    <source>
        <dbReference type="EMBL" id="KAK7692511.1"/>
    </source>
</evidence>
<reference evidence="13 14" key="1">
    <citation type="submission" date="2022-09" db="EMBL/GenBank/DDBJ databases">
        <authorList>
            <person name="Palmer J.M."/>
        </authorList>
    </citation>
    <scope>NUCLEOTIDE SEQUENCE [LARGE SCALE GENOMIC DNA]</scope>
    <source>
        <strain evidence="13 14">DSM 7382</strain>
    </source>
</reference>
<dbReference type="PANTHER" id="PTHR46300">
    <property type="entry name" value="P450, PUTATIVE (EUROFUNG)-RELATED-RELATED"/>
    <property type="match status" value="1"/>
</dbReference>
<dbReference type="PANTHER" id="PTHR46300:SF2">
    <property type="entry name" value="CYTOCHROME P450 MONOOXYGENASE ALNH-RELATED"/>
    <property type="match status" value="1"/>
</dbReference>
<dbReference type="InterPro" id="IPR050364">
    <property type="entry name" value="Cytochrome_P450_fung"/>
</dbReference>
<dbReference type="EMBL" id="JASBNA010000004">
    <property type="protein sequence ID" value="KAK7692511.1"/>
    <property type="molecule type" value="Genomic_DNA"/>
</dbReference>
<sequence length="128" mass="14697">MFDHASCSSAACSARDRRCNRVPEFEDFSKLPYLKAVINEVLRLRPTVPIAIPHASTIDQRMGKYLVPKGAILLVNSWGIYRHEDYFENPDVFDSERFMKNPCGVRPGVDPTGCRIDYVLGYTWRITR</sequence>
<dbReference type="SUPFAM" id="SSF48264">
    <property type="entry name" value="Cytochrome P450"/>
    <property type="match status" value="1"/>
</dbReference>
<evidence type="ECO:0000313" key="14">
    <source>
        <dbReference type="Proteomes" id="UP001385951"/>
    </source>
</evidence>
<keyword evidence="11" id="KW-0503">Monooxygenase</keyword>
<evidence type="ECO:0000256" key="6">
    <source>
        <dbReference type="ARBA" id="ARBA00022692"/>
    </source>
</evidence>
<dbReference type="Pfam" id="PF00067">
    <property type="entry name" value="p450"/>
    <property type="match status" value="1"/>
</dbReference>
<accession>A0AAW0GGH3</accession>
<dbReference type="InterPro" id="IPR001128">
    <property type="entry name" value="Cyt_P450"/>
</dbReference>
<keyword evidence="14" id="KW-1185">Reference proteome</keyword>